<evidence type="ECO:0000313" key="1">
    <source>
        <dbReference type="Proteomes" id="UP000827889"/>
    </source>
</evidence>
<dbReference type="Gene3D" id="3.80.10.10">
    <property type="entry name" value="Ribonuclease Inhibitor"/>
    <property type="match status" value="1"/>
</dbReference>
<protein>
    <submittedName>
        <fullName evidence="2">Disease resistance protein L6-like isoform X2</fullName>
    </submittedName>
</protein>
<dbReference type="Gene3D" id="3.40.1170.20">
    <property type="entry name" value="tRNA intron endonuclease, N-terminal domain"/>
    <property type="match status" value="1"/>
</dbReference>
<keyword evidence="1" id="KW-1185">Reference proteome</keyword>
<dbReference type="GeneID" id="125314543"/>
<organism evidence="1 2">
    <name type="scientific">Rhodamnia argentea</name>
    <dbReference type="NCBI Taxonomy" id="178133"/>
    <lineage>
        <taxon>Eukaryota</taxon>
        <taxon>Viridiplantae</taxon>
        <taxon>Streptophyta</taxon>
        <taxon>Embryophyta</taxon>
        <taxon>Tracheophyta</taxon>
        <taxon>Spermatophyta</taxon>
        <taxon>Magnoliopsida</taxon>
        <taxon>eudicotyledons</taxon>
        <taxon>Gunneridae</taxon>
        <taxon>Pentapetalae</taxon>
        <taxon>rosids</taxon>
        <taxon>malvids</taxon>
        <taxon>Myrtales</taxon>
        <taxon>Myrtaceae</taxon>
        <taxon>Myrtoideae</taxon>
        <taxon>Myrteae</taxon>
        <taxon>Australasian group</taxon>
        <taxon>Rhodamnia</taxon>
    </lineage>
</organism>
<proteinExistence type="predicted"/>
<evidence type="ECO:0000313" key="2">
    <source>
        <dbReference type="RefSeq" id="XP_048133033.1"/>
    </source>
</evidence>
<reference evidence="2" key="1">
    <citation type="submission" date="2025-08" db="UniProtKB">
        <authorList>
            <consortium name="RefSeq"/>
        </authorList>
    </citation>
    <scope>IDENTIFICATION</scope>
    <source>
        <tissue evidence="2">Leaf</tissue>
    </source>
</reference>
<dbReference type="SUPFAM" id="SSF52058">
    <property type="entry name" value="L domain-like"/>
    <property type="match status" value="1"/>
</dbReference>
<accession>A0ABM3H8V7</accession>
<dbReference type="InterPro" id="IPR032675">
    <property type="entry name" value="LRR_dom_sf"/>
</dbReference>
<dbReference type="Proteomes" id="UP000827889">
    <property type="component" value="Chromosome 4"/>
</dbReference>
<sequence length="217" mass="24936">MDSFNSVVVGPKLSNLKNLSKLCLYCSPLREIQLDGLELLRDLSVERCKFLEGLSVISSSMRKLCKMVVWDCPKLLEIRFRSVMESLKVLKVDSCVSLGGLYGLSNSKKLTNLEIQMCNGLRVVEGLEELELLSFLSVKWCESLERLIDVSNSKIPNECTIRVWVCGKFPDTYRDDIRYRDYREMILGRTGKTFNEEYEMEENGSIHCFICILECIC</sequence>
<name>A0ABM3H8V7_9MYRT</name>
<gene>
    <name evidence="2" type="primary">LOC125314543</name>
</gene>
<dbReference type="RefSeq" id="XP_048133033.1">
    <property type="nucleotide sequence ID" value="XM_048277076.1"/>
</dbReference>